<dbReference type="KEGG" id="ffu:CLAFUR5_11483"/>
<reference evidence="1" key="1">
    <citation type="submission" date="2021-12" db="EMBL/GenBank/DDBJ databases">
        <authorList>
            <person name="Zaccaron A."/>
            <person name="Stergiopoulos I."/>
        </authorList>
    </citation>
    <scope>NUCLEOTIDE SEQUENCE</scope>
    <source>
        <strain evidence="1">Race5_Kim</strain>
    </source>
</reference>
<dbReference type="EMBL" id="CP090170">
    <property type="protein sequence ID" value="UJO21336.1"/>
    <property type="molecule type" value="Genomic_DNA"/>
</dbReference>
<evidence type="ECO:0000313" key="2">
    <source>
        <dbReference type="Proteomes" id="UP000756132"/>
    </source>
</evidence>
<name>A0A9Q8PF38_PASFU</name>
<dbReference type="OrthoDB" id="3644294at2759"/>
<reference evidence="1" key="2">
    <citation type="journal article" date="2022" name="Microb. Genom.">
        <title>A chromosome-scale genome assembly of the tomato pathogen Cladosporium fulvum reveals a compartmentalized genome architecture and the presence of a dispensable chromosome.</title>
        <authorList>
            <person name="Zaccaron A.Z."/>
            <person name="Chen L.H."/>
            <person name="Samaras A."/>
            <person name="Stergiopoulos I."/>
        </authorList>
    </citation>
    <scope>NUCLEOTIDE SEQUENCE</scope>
    <source>
        <strain evidence="1">Race5_Kim</strain>
    </source>
</reference>
<proteinExistence type="predicted"/>
<protein>
    <submittedName>
        <fullName evidence="1">Uncharacterized protein</fullName>
    </submittedName>
</protein>
<dbReference type="AlphaFoldDB" id="A0A9Q8PF38"/>
<accession>A0A9Q8PF38</accession>
<dbReference type="GeneID" id="71991361"/>
<sequence length="325" mass="36971">MPAQSRRSAPLCIFDLPLELRRLIYLECIPNGYQLQLNDDTAEWTIDNLRQAHPQFRQKIEDEENVRCTEVAFLVTSTKWSPPAVRSSVRHLTHVRVDIRLDEYIPADQYHEGENCECRFHEARRDQRMAPLQAMGNNLARFIIWLKASCAEAEAVVRSIRLEIVDSLNASEDSGAHVRSVDTGDDYGTWSSRHHSLTDSEPPHYEEALTRYLNSYAMDQDLYFNRKSMCAAKIVEYLSMSCHHEGILSVVVEATVCDVEASIRARVRESLLRRHPLKMTYGRGLGAAQVIVLALEAILINCGDASILARSSLRIVKDRIALHPD</sequence>
<dbReference type="RefSeq" id="XP_047765702.1">
    <property type="nucleotide sequence ID" value="XM_047910631.1"/>
</dbReference>
<gene>
    <name evidence="1" type="ORF">CLAFUR5_11483</name>
</gene>
<evidence type="ECO:0000313" key="1">
    <source>
        <dbReference type="EMBL" id="UJO21336.1"/>
    </source>
</evidence>
<organism evidence="1 2">
    <name type="scientific">Passalora fulva</name>
    <name type="common">Tomato leaf mold</name>
    <name type="synonym">Cladosporium fulvum</name>
    <dbReference type="NCBI Taxonomy" id="5499"/>
    <lineage>
        <taxon>Eukaryota</taxon>
        <taxon>Fungi</taxon>
        <taxon>Dikarya</taxon>
        <taxon>Ascomycota</taxon>
        <taxon>Pezizomycotina</taxon>
        <taxon>Dothideomycetes</taxon>
        <taxon>Dothideomycetidae</taxon>
        <taxon>Mycosphaerellales</taxon>
        <taxon>Mycosphaerellaceae</taxon>
        <taxon>Fulvia</taxon>
    </lineage>
</organism>
<keyword evidence="2" id="KW-1185">Reference proteome</keyword>
<dbReference type="Proteomes" id="UP000756132">
    <property type="component" value="Chromosome 8"/>
</dbReference>